<organism evidence="3 4">
    <name type="scientific">Rhamnusium bicolor</name>
    <dbReference type="NCBI Taxonomy" id="1586634"/>
    <lineage>
        <taxon>Eukaryota</taxon>
        <taxon>Metazoa</taxon>
        <taxon>Ecdysozoa</taxon>
        <taxon>Arthropoda</taxon>
        <taxon>Hexapoda</taxon>
        <taxon>Insecta</taxon>
        <taxon>Pterygota</taxon>
        <taxon>Neoptera</taxon>
        <taxon>Endopterygota</taxon>
        <taxon>Coleoptera</taxon>
        <taxon>Polyphaga</taxon>
        <taxon>Cucujiformia</taxon>
        <taxon>Chrysomeloidea</taxon>
        <taxon>Cerambycidae</taxon>
        <taxon>Lepturinae</taxon>
        <taxon>Rhagiini</taxon>
        <taxon>Rhamnusium</taxon>
    </lineage>
</organism>
<evidence type="ECO:0000259" key="2">
    <source>
        <dbReference type="Pfam" id="PF15715"/>
    </source>
</evidence>
<sequence length="145" mass="16557">MVRTSAGVRMWGNHPRKVAVEGAVLFQQQVEEQVVKEARLPPIPHCEAPSWQKPITNFFNAEASSLKHDTQIVEKTEENIKDNRIETENKSDGESNKLIYKSDNSDINAEINIKVDNADIEKENKEDFNSINNDEPQRKKAKEGR</sequence>
<dbReference type="Pfam" id="PF15715">
    <property type="entry name" value="PAF"/>
    <property type="match status" value="1"/>
</dbReference>
<comment type="caution">
    <text evidence="3">The sequence shown here is derived from an EMBL/GenBank/DDBJ whole genome shotgun (WGS) entry which is preliminary data.</text>
</comment>
<dbReference type="Proteomes" id="UP001162156">
    <property type="component" value="Unassembled WGS sequence"/>
</dbReference>
<evidence type="ECO:0000313" key="3">
    <source>
        <dbReference type="EMBL" id="KAJ8938517.1"/>
    </source>
</evidence>
<dbReference type="AlphaFoldDB" id="A0AAV8XHK5"/>
<dbReference type="InterPro" id="IPR031444">
    <property type="entry name" value="PCNA-AF_dom"/>
</dbReference>
<evidence type="ECO:0000313" key="4">
    <source>
        <dbReference type="Proteomes" id="UP001162156"/>
    </source>
</evidence>
<name>A0AAV8XHK5_9CUCU</name>
<dbReference type="EMBL" id="JANEYF010003180">
    <property type="protein sequence ID" value="KAJ8938517.1"/>
    <property type="molecule type" value="Genomic_DNA"/>
</dbReference>
<reference evidence="3" key="1">
    <citation type="journal article" date="2023" name="Insect Mol. Biol.">
        <title>Genome sequencing provides insights into the evolution of gene families encoding plant cell wall-degrading enzymes in longhorned beetles.</title>
        <authorList>
            <person name="Shin N.R."/>
            <person name="Okamura Y."/>
            <person name="Kirsch R."/>
            <person name="Pauchet Y."/>
        </authorList>
    </citation>
    <scope>NUCLEOTIDE SEQUENCE</scope>
    <source>
        <strain evidence="3">RBIC_L_NR</strain>
    </source>
</reference>
<accession>A0AAV8XHK5</accession>
<feature type="compositionally biased region" description="Basic and acidic residues" evidence="1">
    <location>
        <begin position="119"/>
        <end position="128"/>
    </location>
</feature>
<keyword evidence="4" id="KW-1185">Reference proteome</keyword>
<feature type="domain" description="PCNA-associated factor histone-like" evidence="2">
    <location>
        <begin position="1"/>
        <end position="121"/>
    </location>
</feature>
<proteinExistence type="predicted"/>
<feature type="region of interest" description="Disordered" evidence="1">
    <location>
        <begin position="119"/>
        <end position="145"/>
    </location>
</feature>
<feature type="compositionally biased region" description="Basic and acidic residues" evidence="1">
    <location>
        <begin position="135"/>
        <end position="145"/>
    </location>
</feature>
<evidence type="ECO:0000256" key="1">
    <source>
        <dbReference type="SAM" id="MobiDB-lite"/>
    </source>
</evidence>
<protein>
    <recommendedName>
        <fullName evidence="2">PCNA-associated factor histone-like domain-containing protein</fullName>
    </recommendedName>
</protein>
<gene>
    <name evidence="3" type="ORF">NQ314_011460</name>
</gene>